<dbReference type="AlphaFoldDB" id="A0A1H0I113"/>
<reference evidence="3" key="1">
    <citation type="submission" date="2016-10" db="EMBL/GenBank/DDBJ databases">
        <authorList>
            <person name="Varghese N."/>
            <person name="Submissions S."/>
        </authorList>
    </citation>
    <scope>NUCLEOTIDE SEQUENCE [LARGE SCALE GENOMIC DNA]</scope>
    <source>
        <strain evidence="3">CGMCC 1.10369</strain>
    </source>
</reference>
<gene>
    <name evidence="2" type="ORF">SAMN04488053_109131</name>
</gene>
<feature type="transmembrane region" description="Helical" evidence="1">
    <location>
        <begin position="48"/>
        <end position="67"/>
    </location>
</feature>
<keyword evidence="1" id="KW-1133">Transmembrane helix</keyword>
<dbReference type="STRING" id="745820.SAMN04488053_109131"/>
<dbReference type="EMBL" id="FNIL01000009">
    <property type="protein sequence ID" value="SDO25147.1"/>
    <property type="molecule type" value="Genomic_DNA"/>
</dbReference>
<sequence length="115" mass="13120">MRQTGYWLWEFSKLVSVLFIMLFAYSMLNALLLELAGGVEQLEESGLFSVFFLLQTAGILFLVTVYYRNRLQKYSKIKISSQGPLSPKWTRRMISLGLAAIGASYVILIMIVWIG</sequence>
<evidence type="ECO:0000313" key="2">
    <source>
        <dbReference type="EMBL" id="SDO25147.1"/>
    </source>
</evidence>
<evidence type="ECO:0000313" key="3">
    <source>
        <dbReference type="Proteomes" id="UP000198778"/>
    </source>
</evidence>
<evidence type="ECO:0000256" key="1">
    <source>
        <dbReference type="SAM" id="Phobius"/>
    </source>
</evidence>
<protein>
    <submittedName>
        <fullName evidence="2">Uncharacterized protein</fullName>
    </submittedName>
</protein>
<keyword evidence="1" id="KW-0812">Transmembrane</keyword>
<organism evidence="2 3">
    <name type="scientific">Alkalicoccus daliensis</name>
    <dbReference type="NCBI Taxonomy" id="745820"/>
    <lineage>
        <taxon>Bacteria</taxon>
        <taxon>Bacillati</taxon>
        <taxon>Bacillota</taxon>
        <taxon>Bacilli</taxon>
        <taxon>Bacillales</taxon>
        <taxon>Bacillaceae</taxon>
        <taxon>Alkalicoccus</taxon>
    </lineage>
</organism>
<keyword evidence="1" id="KW-0472">Membrane</keyword>
<accession>A0A1H0I113</accession>
<proteinExistence type="predicted"/>
<dbReference type="Proteomes" id="UP000198778">
    <property type="component" value="Unassembled WGS sequence"/>
</dbReference>
<keyword evidence="3" id="KW-1185">Reference proteome</keyword>
<dbReference type="RefSeq" id="WP_090843492.1">
    <property type="nucleotide sequence ID" value="NZ_FNIL01000009.1"/>
</dbReference>
<feature type="transmembrane region" description="Helical" evidence="1">
    <location>
        <begin position="7"/>
        <end position="28"/>
    </location>
</feature>
<dbReference type="OrthoDB" id="2971583at2"/>
<name>A0A1H0I113_9BACI</name>
<feature type="transmembrane region" description="Helical" evidence="1">
    <location>
        <begin position="94"/>
        <end position="114"/>
    </location>
</feature>